<evidence type="ECO:0000313" key="7">
    <source>
        <dbReference type="Proteomes" id="UP001367508"/>
    </source>
</evidence>
<dbReference type="PROSITE" id="PS50985">
    <property type="entry name" value="GRAS"/>
    <property type="match status" value="1"/>
</dbReference>
<keyword evidence="3" id="KW-0804">Transcription</keyword>
<feature type="short sequence motif" description="LXXLL motif" evidence="5">
    <location>
        <begin position="216"/>
        <end position="220"/>
    </location>
</feature>
<evidence type="ECO:0000256" key="1">
    <source>
        <dbReference type="ARBA" id="ARBA00004123"/>
    </source>
</evidence>
<dbReference type="AlphaFoldDB" id="A0AAN9PTZ1"/>
<feature type="region of interest" description="VHIID" evidence="5">
    <location>
        <begin position="89"/>
        <end position="154"/>
    </location>
</feature>
<dbReference type="PANTHER" id="PTHR31636">
    <property type="entry name" value="OSJNBA0084A10.13 PROTEIN-RELATED"/>
    <property type="match status" value="1"/>
</dbReference>
<dbReference type="Pfam" id="PF03514">
    <property type="entry name" value="GRAS"/>
    <property type="match status" value="1"/>
</dbReference>
<evidence type="ECO:0000256" key="3">
    <source>
        <dbReference type="ARBA" id="ARBA00023163"/>
    </source>
</evidence>
<keyword evidence="7" id="KW-1185">Reference proteome</keyword>
<comment type="caution">
    <text evidence="6">The sequence shown here is derived from an EMBL/GenBank/DDBJ whole genome shotgun (WGS) entry which is preliminary data.</text>
</comment>
<evidence type="ECO:0000256" key="2">
    <source>
        <dbReference type="ARBA" id="ARBA00023015"/>
    </source>
</evidence>
<organism evidence="6 7">
    <name type="scientific">Canavalia gladiata</name>
    <name type="common">Sword bean</name>
    <name type="synonym">Dolichos gladiatus</name>
    <dbReference type="NCBI Taxonomy" id="3824"/>
    <lineage>
        <taxon>Eukaryota</taxon>
        <taxon>Viridiplantae</taxon>
        <taxon>Streptophyta</taxon>
        <taxon>Embryophyta</taxon>
        <taxon>Tracheophyta</taxon>
        <taxon>Spermatophyta</taxon>
        <taxon>Magnoliopsida</taxon>
        <taxon>eudicotyledons</taxon>
        <taxon>Gunneridae</taxon>
        <taxon>Pentapetalae</taxon>
        <taxon>rosids</taxon>
        <taxon>fabids</taxon>
        <taxon>Fabales</taxon>
        <taxon>Fabaceae</taxon>
        <taxon>Papilionoideae</taxon>
        <taxon>50 kb inversion clade</taxon>
        <taxon>NPAAA clade</taxon>
        <taxon>indigoferoid/millettioid clade</taxon>
        <taxon>Phaseoleae</taxon>
        <taxon>Canavalia</taxon>
    </lineage>
</organism>
<proteinExistence type="inferred from homology"/>
<keyword evidence="2" id="KW-0805">Transcription regulation</keyword>
<protein>
    <recommendedName>
        <fullName evidence="8">Scarecrow-like protein 3</fullName>
    </recommendedName>
</protein>
<dbReference type="Proteomes" id="UP001367508">
    <property type="component" value="Unassembled WGS sequence"/>
</dbReference>
<evidence type="ECO:0008006" key="8">
    <source>
        <dbReference type="Google" id="ProtNLM"/>
    </source>
</evidence>
<gene>
    <name evidence="6" type="ORF">VNO77_35741</name>
</gene>
<comment type="caution">
    <text evidence="5">Lacks conserved residue(s) required for the propagation of feature annotation.</text>
</comment>
<evidence type="ECO:0000256" key="4">
    <source>
        <dbReference type="ARBA" id="ARBA00023242"/>
    </source>
</evidence>
<accession>A0AAN9PTZ1</accession>
<sequence length="416" mass="46986">MDVENEGLRLVQLLWGCAALIESGNYSDADIALYQLSQLASPNGDSMQRVATYFSQALACCLVPKNMRGVPKILRLSKTLSTLEQVHVKKLFFEFYPFLNIVYLITNQAIIEAMEGEKTINILDLSASDAIQWIRLMQGLKERLPNTPSYPRITVTAIHEKKEVLQQMGLHLRLEAEKLNFPFQFNSIVSNLENLDPGTLPIKRGEPLAISCVLQLHSLLATNDDEVVKVKGQRNFAELLGKQNKKVNPSPDSALSPFSPCPSHKMECFLNGLWKLQPKVMVITEQESNVNGSSLTQRVDRALNFYGAMFDCLESSISKAMVERSLMEKLLLGEQIMNIIACEGIERKERHEKLHTWIPWLELAGFGKVPISSNGILLATKLLQSYVQGYHILHHNKCLFICWNKIPLFSVSAWKF</sequence>
<evidence type="ECO:0000313" key="6">
    <source>
        <dbReference type="EMBL" id="KAK7312125.1"/>
    </source>
</evidence>
<keyword evidence="4" id="KW-0539">Nucleus</keyword>
<evidence type="ECO:0000256" key="5">
    <source>
        <dbReference type="PROSITE-ProRule" id="PRU01191"/>
    </source>
</evidence>
<comment type="subcellular location">
    <subcellularLocation>
        <location evidence="1">Nucleus</location>
    </subcellularLocation>
</comment>
<dbReference type="EMBL" id="JAYMYQ010000009">
    <property type="protein sequence ID" value="KAK7312125.1"/>
    <property type="molecule type" value="Genomic_DNA"/>
</dbReference>
<feature type="region of interest" description="SAW" evidence="5">
    <location>
        <begin position="341"/>
        <end position="415"/>
    </location>
</feature>
<feature type="region of interest" description="Leucine repeat II (LRII)" evidence="5">
    <location>
        <begin position="167"/>
        <end position="199"/>
    </location>
</feature>
<name>A0AAN9PTZ1_CANGL</name>
<comment type="similarity">
    <text evidence="5">Belongs to the GRAS family.</text>
</comment>
<dbReference type="InterPro" id="IPR005202">
    <property type="entry name" value="TF_GRAS"/>
</dbReference>
<reference evidence="6 7" key="1">
    <citation type="submission" date="2024-01" db="EMBL/GenBank/DDBJ databases">
        <title>The genomes of 5 underutilized Papilionoideae crops provide insights into root nodulation and disease resistanc.</title>
        <authorList>
            <person name="Jiang F."/>
        </authorList>
    </citation>
    <scope>NUCLEOTIDE SEQUENCE [LARGE SCALE GENOMIC DNA]</scope>
    <source>
        <strain evidence="6">LVBAO_FW01</strain>
        <tissue evidence="6">Leaves</tissue>
    </source>
</reference>
<dbReference type="GO" id="GO:0005634">
    <property type="term" value="C:nucleus"/>
    <property type="evidence" value="ECO:0007669"/>
    <property type="project" value="UniProtKB-SubCell"/>
</dbReference>